<organism evidence="3">
    <name type="scientific">freshwater metagenome</name>
    <dbReference type="NCBI Taxonomy" id="449393"/>
    <lineage>
        <taxon>unclassified sequences</taxon>
        <taxon>metagenomes</taxon>
        <taxon>ecological metagenomes</taxon>
    </lineage>
</organism>
<dbReference type="EMBL" id="CAEZYX010000104">
    <property type="protein sequence ID" value="CAB4746231.1"/>
    <property type="molecule type" value="Genomic_DNA"/>
</dbReference>
<accession>A0A6J6TFL7</accession>
<proteinExistence type="predicted"/>
<sequence>MAYLKLALLVLVFAATIYLIRGNRAIGSKLSAYQQENRKSFKEIAAQMHRSEDALQLLNLLALPDLGENKNWKYVLSFTSFPARFAFLPELIPSITNQTLPPKEIHLNIAKSEISQLPQSLRNHLEVAGIKIFEVSDIGPGKKLIPTLNRTDLPVIVIDDDLIIDPDLTLKIMIQHNLYPNSVIASRAHHVTIEKNGNIQTFAQWEKQWSQSNGPEVEMFATSGAGTLFTKELLHPEALDEDLYAELSFHTDDLWWYFQARRIGVNVRRVPGVRPLNFIPDTQEQGLWRTGNQERNETNLIRLLDKFGKPF</sequence>
<evidence type="ECO:0000313" key="3">
    <source>
        <dbReference type="EMBL" id="CAB4746231.1"/>
    </source>
</evidence>
<dbReference type="InterPro" id="IPR029044">
    <property type="entry name" value="Nucleotide-diphossugar_trans"/>
</dbReference>
<dbReference type="EMBL" id="CAEZUF010000043">
    <property type="protein sequence ID" value="CAB4591317.1"/>
    <property type="molecule type" value="Genomic_DNA"/>
</dbReference>
<dbReference type="AlphaFoldDB" id="A0A6J6TFL7"/>
<dbReference type="SUPFAM" id="SSF53448">
    <property type="entry name" value="Nucleotide-diphospho-sugar transferases"/>
    <property type="match status" value="1"/>
</dbReference>
<evidence type="ECO:0000313" key="4">
    <source>
        <dbReference type="EMBL" id="CAB5065978.1"/>
    </source>
</evidence>
<name>A0A6J6TFL7_9ZZZZ</name>
<evidence type="ECO:0000313" key="2">
    <source>
        <dbReference type="EMBL" id="CAB4674765.1"/>
    </source>
</evidence>
<dbReference type="EMBL" id="CAFBQT010000136">
    <property type="protein sequence ID" value="CAB5065978.1"/>
    <property type="molecule type" value="Genomic_DNA"/>
</dbReference>
<reference evidence="3" key="1">
    <citation type="submission" date="2020-05" db="EMBL/GenBank/DDBJ databases">
        <authorList>
            <person name="Chiriac C."/>
            <person name="Salcher M."/>
            <person name="Ghai R."/>
            <person name="Kavagutti S V."/>
        </authorList>
    </citation>
    <scope>NUCLEOTIDE SEQUENCE</scope>
</reference>
<evidence type="ECO:0000313" key="1">
    <source>
        <dbReference type="EMBL" id="CAB4591317.1"/>
    </source>
</evidence>
<gene>
    <name evidence="1" type="ORF">UFOPK1791_00577</name>
    <name evidence="2" type="ORF">UFOPK2312_00780</name>
    <name evidence="3" type="ORF">UFOPK2802_00855</name>
    <name evidence="4" type="ORF">UFOPK4355_00922</name>
</gene>
<dbReference type="EMBL" id="CAEZWY010000085">
    <property type="protein sequence ID" value="CAB4674765.1"/>
    <property type="molecule type" value="Genomic_DNA"/>
</dbReference>
<protein>
    <submittedName>
        <fullName evidence="3">Unannotated protein</fullName>
    </submittedName>
</protein>